<evidence type="ECO:0000256" key="6">
    <source>
        <dbReference type="ARBA" id="ARBA00022840"/>
    </source>
</evidence>
<protein>
    <submittedName>
        <fullName evidence="9">Putative nucleotidyltransferase</fullName>
    </submittedName>
</protein>
<keyword evidence="6" id="KW-0067">ATP-binding</keyword>
<evidence type="ECO:0000313" key="10">
    <source>
        <dbReference type="Proteomes" id="UP000010797"/>
    </source>
</evidence>
<keyword evidence="5" id="KW-0547">Nucleotide-binding</keyword>
<dbReference type="GO" id="GO:0046872">
    <property type="term" value="F:metal ion binding"/>
    <property type="evidence" value="ECO:0007669"/>
    <property type="project" value="UniProtKB-KW"/>
</dbReference>
<name>L0F5A9_DESDL</name>
<keyword evidence="4" id="KW-0479">Metal-binding</keyword>
<dbReference type="PANTHER" id="PTHR33571:SF12">
    <property type="entry name" value="BSL3053 PROTEIN"/>
    <property type="match status" value="1"/>
</dbReference>
<evidence type="ECO:0000313" key="9">
    <source>
        <dbReference type="EMBL" id="AGA68225.1"/>
    </source>
</evidence>
<evidence type="ECO:0000256" key="3">
    <source>
        <dbReference type="ARBA" id="ARBA00022695"/>
    </source>
</evidence>
<evidence type="ECO:0000256" key="5">
    <source>
        <dbReference type="ARBA" id="ARBA00022741"/>
    </source>
</evidence>
<evidence type="ECO:0000256" key="2">
    <source>
        <dbReference type="ARBA" id="ARBA00022679"/>
    </source>
</evidence>
<evidence type="ECO:0000259" key="8">
    <source>
        <dbReference type="Pfam" id="PF18765"/>
    </source>
</evidence>
<accession>L0F5A9</accession>
<dbReference type="AlphaFoldDB" id="L0F5A9"/>
<dbReference type="STRING" id="871963.Desdi_0697"/>
<dbReference type="Pfam" id="PF18765">
    <property type="entry name" value="Polbeta"/>
    <property type="match status" value="1"/>
</dbReference>
<dbReference type="PANTHER" id="PTHR33571">
    <property type="entry name" value="SSL8005 PROTEIN"/>
    <property type="match status" value="1"/>
</dbReference>
<evidence type="ECO:0000256" key="7">
    <source>
        <dbReference type="ARBA" id="ARBA00022842"/>
    </source>
</evidence>
<dbReference type="eggNOG" id="COG1669">
    <property type="taxonomic scope" value="Bacteria"/>
</dbReference>
<evidence type="ECO:0000256" key="1">
    <source>
        <dbReference type="ARBA" id="ARBA00001946"/>
    </source>
</evidence>
<comment type="cofactor">
    <cofactor evidence="1">
        <name>Mg(2+)</name>
        <dbReference type="ChEBI" id="CHEBI:18420"/>
    </cofactor>
</comment>
<organism evidence="9 10">
    <name type="scientific">Desulfitobacterium dichloroeliminans (strain LMG P-21439 / DCA1)</name>
    <dbReference type="NCBI Taxonomy" id="871963"/>
    <lineage>
        <taxon>Bacteria</taxon>
        <taxon>Bacillati</taxon>
        <taxon>Bacillota</taxon>
        <taxon>Clostridia</taxon>
        <taxon>Eubacteriales</taxon>
        <taxon>Desulfitobacteriaceae</taxon>
        <taxon>Desulfitobacterium</taxon>
    </lineage>
</organism>
<dbReference type="Proteomes" id="UP000010797">
    <property type="component" value="Chromosome"/>
</dbReference>
<dbReference type="SUPFAM" id="SSF81301">
    <property type="entry name" value="Nucleotidyltransferase"/>
    <property type="match status" value="1"/>
</dbReference>
<dbReference type="InterPro" id="IPR041633">
    <property type="entry name" value="Polbeta"/>
</dbReference>
<keyword evidence="10" id="KW-1185">Reference proteome</keyword>
<dbReference type="GO" id="GO:0005524">
    <property type="term" value="F:ATP binding"/>
    <property type="evidence" value="ECO:0007669"/>
    <property type="project" value="UniProtKB-KW"/>
</dbReference>
<sequence length="109" mass="12519">MEKYGIIYLGVITMRAINDIMAKRDQIVSIASHYKFSNVRLFGSVLREEEKAESDIDFLVECSDDCSLFDLISLKNDLEEILGRKIDVVTPDSVHWTIKDKILQEARPI</sequence>
<dbReference type="Gene3D" id="3.30.460.10">
    <property type="entry name" value="Beta Polymerase, domain 2"/>
    <property type="match status" value="1"/>
</dbReference>
<dbReference type="KEGG" id="ddl:Desdi_0697"/>
<dbReference type="InterPro" id="IPR043519">
    <property type="entry name" value="NT_sf"/>
</dbReference>
<evidence type="ECO:0000256" key="4">
    <source>
        <dbReference type="ARBA" id="ARBA00022723"/>
    </source>
</evidence>
<dbReference type="InterPro" id="IPR052038">
    <property type="entry name" value="Type-VII_TA_antitoxin"/>
</dbReference>
<gene>
    <name evidence="9" type="ordered locus">Desdi_0697</name>
</gene>
<dbReference type="CDD" id="cd05403">
    <property type="entry name" value="NT_KNTase_like"/>
    <property type="match status" value="1"/>
</dbReference>
<proteinExistence type="predicted"/>
<keyword evidence="7" id="KW-0460">Magnesium</keyword>
<keyword evidence="3" id="KW-0548">Nucleotidyltransferase</keyword>
<keyword evidence="2 9" id="KW-0808">Transferase</keyword>
<dbReference type="GO" id="GO:0016779">
    <property type="term" value="F:nucleotidyltransferase activity"/>
    <property type="evidence" value="ECO:0007669"/>
    <property type="project" value="UniProtKB-KW"/>
</dbReference>
<dbReference type="EMBL" id="CP003344">
    <property type="protein sequence ID" value="AGA68225.1"/>
    <property type="molecule type" value="Genomic_DNA"/>
</dbReference>
<dbReference type="HOGENOM" id="CLU_130257_10_2_9"/>
<reference evidence="10" key="1">
    <citation type="submission" date="2012-02" db="EMBL/GenBank/DDBJ databases">
        <title>Complete sequence of Desulfitobacterium dichloroeliminans LMG P-21439.</title>
        <authorList>
            <person name="Lucas S."/>
            <person name="Han J."/>
            <person name="Lapidus A."/>
            <person name="Cheng J.-F."/>
            <person name="Goodwin L."/>
            <person name="Pitluck S."/>
            <person name="Peters L."/>
            <person name="Ovchinnikova G."/>
            <person name="Teshima H."/>
            <person name="Detter J.C."/>
            <person name="Han C."/>
            <person name="Tapia R."/>
            <person name="Land M."/>
            <person name="Hauser L."/>
            <person name="Kyrpides N."/>
            <person name="Ivanova N."/>
            <person name="Pagani I."/>
            <person name="Kruse T."/>
            <person name="de Vos W.M."/>
            <person name="Boon N."/>
            <person name="Smidt H."/>
            <person name="Woyke T."/>
        </authorList>
    </citation>
    <scope>NUCLEOTIDE SEQUENCE [LARGE SCALE GENOMIC DNA]</scope>
    <source>
        <strain evidence="10">LMG P-21439 / DCA1</strain>
    </source>
</reference>
<feature type="domain" description="Polymerase beta nucleotidyltransferase" evidence="8">
    <location>
        <begin position="26"/>
        <end position="108"/>
    </location>
</feature>